<sequence>MLLWISAAGFAGAGWLGWTVWQDYDWSGVRVFNRSAVNSPAARMHRSYSTDGQVSADANLLGSTQTNWGGVHDLTQIDQSADYEPDCDSESTHSQPIGTVIQPVDGNGYSLEDQDINLTSNRHEDFVVVQPRADLGNSRKEDTLIDLTKLGETGPPSVDEDFVVVESNPALSAVSEPLYPETNDEDFVVVGDDLDEVTGELPEVDLTDYLNQWTPIVPKVAALITHELWPQLRTYLESLPQFGDANLERVVNAVAEDVRVESSATGGVGEESATGFAFYATLFEQMENEPEATNA</sequence>
<dbReference type="RefSeq" id="WP_207363997.1">
    <property type="nucleotide sequence ID" value="NZ_JAFMYV010000003.1"/>
</dbReference>
<name>A0A939GCA9_9BACT</name>
<protein>
    <submittedName>
        <fullName evidence="2">Uncharacterized protein</fullName>
    </submittedName>
</protein>
<evidence type="ECO:0000313" key="2">
    <source>
        <dbReference type="EMBL" id="MBO0936432.1"/>
    </source>
</evidence>
<gene>
    <name evidence="2" type="ORF">J2I47_07720</name>
</gene>
<proteinExistence type="predicted"/>
<accession>A0A939GCA9</accession>
<keyword evidence="3" id="KW-1185">Reference proteome</keyword>
<evidence type="ECO:0000313" key="3">
    <source>
        <dbReference type="Proteomes" id="UP000664034"/>
    </source>
</evidence>
<organism evidence="2 3">
    <name type="scientific">Fibrella rubiginis</name>
    <dbReference type="NCBI Taxonomy" id="2817060"/>
    <lineage>
        <taxon>Bacteria</taxon>
        <taxon>Pseudomonadati</taxon>
        <taxon>Bacteroidota</taxon>
        <taxon>Cytophagia</taxon>
        <taxon>Cytophagales</taxon>
        <taxon>Spirosomataceae</taxon>
        <taxon>Fibrella</taxon>
    </lineage>
</organism>
<dbReference type="AlphaFoldDB" id="A0A939GCA9"/>
<reference evidence="2" key="1">
    <citation type="submission" date="2021-03" db="EMBL/GenBank/DDBJ databases">
        <title>Fibrella sp. HMF5335 genome sequencing and assembly.</title>
        <authorList>
            <person name="Kang H."/>
            <person name="Kim H."/>
            <person name="Bae S."/>
            <person name="Joh K."/>
        </authorList>
    </citation>
    <scope>NUCLEOTIDE SEQUENCE</scope>
    <source>
        <strain evidence="2">HMF5335</strain>
    </source>
</reference>
<feature type="region of interest" description="Disordered" evidence="1">
    <location>
        <begin position="81"/>
        <end position="108"/>
    </location>
</feature>
<evidence type="ECO:0000256" key="1">
    <source>
        <dbReference type="SAM" id="MobiDB-lite"/>
    </source>
</evidence>
<dbReference type="Proteomes" id="UP000664034">
    <property type="component" value="Unassembled WGS sequence"/>
</dbReference>
<comment type="caution">
    <text evidence="2">The sequence shown here is derived from an EMBL/GenBank/DDBJ whole genome shotgun (WGS) entry which is preliminary data.</text>
</comment>
<dbReference type="EMBL" id="JAFMYV010000003">
    <property type="protein sequence ID" value="MBO0936432.1"/>
    <property type="molecule type" value="Genomic_DNA"/>
</dbReference>